<keyword evidence="16" id="KW-1185">Reference proteome</keyword>
<evidence type="ECO:0000259" key="14">
    <source>
        <dbReference type="PROSITE" id="PS51767"/>
    </source>
</evidence>
<comment type="similarity">
    <text evidence="2 12">Belongs to the peptidase A1 family.</text>
</comment>
<keyword evidence="9" id="KW-0325">Glycoprotein</keyword>
<evidence type="ECO:0000256" key="4">
    <source>
        <dbReference type="ARBA" id="ARBA00022670"/>
    </source>
</evidence>
<feature type="disulfide bond" evidence="11">
    <location>
        <begin position="324"/>
        <end position="357"/>
    </location>
</feature>
<keyword evidence="4 12" id="KW-0645">Protease</keyword>
<comment type="caution">
    <text evidence="15">The sequence shown here is derived from an EMBL/GenBank/DDBJ whole genome shotgun (WGS) entry which is preliminary data.</text>
</comment>
<protein>
    <recommendedName>
        <fullName evidence="14">Peptidase A1 domain-containing protein</fullName>
    </recommendedName>
</protein>
<keyword evidence="7 12" id="KW-0378">Hydrolase</keyword>
<dbReference type="PANTHER" id="PTHR47966:SF51">
    <property type="entry name" value="BETA-SITE APP-CLEAVING ENZYME, ISOFORM A-RELATED"/>
    <property type="match status" value="1"/>
</dbReference>
<feature type="active site" evidence="10">
    <location>
        <position position="108"/>
    </location>
</feature>
<evidence type="ECO:0000256" key="10">
    <source>
        <dbReference type="PIRSR" id="PIRSR601461-1"/>
    </source>
</evidence>
<proteinExistence type="inferred from homology"/>
<keyword evidence="6 12" id="KW-0064">Aspartyl protease</keyword>
<reference evidence="15" key="1">
    <citation type="journal article" date="2021" name="Genome Biol. Evol.">
        <title>The assembled and annotated genome of the fairy-ring fungus Marasmius oreades.</title>
        <authorList>
            <person name="Hiltunen M."/>
            <person name="Ament-Velasquez S.L."/>
            <person name="Johannesson H."/>
        </authorList>
    </citation>
    <scope>NUCLEOTIDE SEQUENCE</scope>
    <source>
        <strain evidence="15">03SP1</strain>
    </source>
</reference>
<dbReference type="CDD" id="cd05488">
    <property type="entry name" value="Proteinase_A_fungi"/>
    <property type="match status" value="1"/>
</dbReference>
<keyword evidence="5 13" id="KW-0732">Signal</keyword>
<dbReference type="GO" id="GO:0006508">
    <property type="term" value="P:proteolysis"/>
    <property type="evidence" value="ECO:0007669"/>
    <property type="project" value="UniProtKB-KW"/>
</dbReference>
<dbReference type="InterPro" id="IPR033121">
    <property type="entry name" value="PEPTIDASE_A1"/>
</dbReference>
<dbReference type="Pfam" id="PF00026">
    <property type="entry name" value="Asp"/>
    <property type="match status" value="1"/>
</dbReference>
<evidence type="ECO:0000313" key="15">
    <source>
        <dbReference type="EMBL" id="KAG7096932.1"/>
    </source>
</evidence>
<comment type="subcellular location">
    <subcellularLocation>
        <location evidence="1">Vacuole</location>
    </subcellularLocation>
</comment>
<evidence type="ECO:0000256" key="9">
    <source>
        <dbReference type="ARBA" id="ARBA00023180"/>
    </source>
</evidence>
<dbReference type="Proteomes" id="UP001049176">
    <property type="component" value="Chromosome 2"/>
</dbReference>
<dbReference type="InterPro" id="IPR021109">
    <property type="entry name" value="Peptidase_aspartic_dom_sf"/>
</dbReference>
<sequence length="399" mass="43377">MKLSAVFLALIPFVFADVHKIKLEKVPPSLPNPDLEVLHLANKYESSSQTPLMGAGGQGRRFRQGDLYWTQEMAKGGHNVPLSNYMNAQYFSEISIGTPPQSFKVVLDTGSSNLWVPSKKCTSIACFLHTKYDSSASSTYKANGTEFEIHYGSGSMAGFVSNDIVAIGDLSITNQDFAEATQEPGLAFAFGKFDGILGLGYDTIAVKHMTPPFYNMINKGLLDKPVFSFRLGVSEADGGEAIFGGIDKSAYKGDLTYIPVRRKAYWEVELEKVAFGEDELELENTGAAIDTGTSLIALPTDMAEMLNAQIGAKKSWNGQYTVDCNRVASLPALTLTFGGKPFPLKGTDYILEVQGTCISSFTGLDMPGSPLWIIGDVFLRRYYTVYDLGRNAVGFAEAA</sequence>
<evidence type="ECO:0000256" key="6">
    <source>
        <dbReference type="ARBA" id="ARBA00022750"/>
    </source>
</evidence>
<dbReference type="GeneID" id="66073408"/>
<dbReference type="InterPro" id="IPR001969">
    <property type="entry name" value="Aspartic_peptidase_AS"/>
</dbReference>
<dbReference type="Gene3D" id="2.40.70.10">
    <property type="entry name" value="Acid Proteases"/>
    <property type="match status" value="2"/>
</dbReference>
<evidence type="ECO:0000256" key="7">
    <source>
        <dbReference type="ARBA" id="ARBA00022801"/>
    </source>
</evidence>
<dbReference type="KEGG" id="more:E1B28_004332"/>
<dbReference type="FunFam" id="2.40.70.10:FF:000036">
    <property type="entry name" value="Vacuolar aspartic protease"/>
    <property type="match status" value="1"/>
</dbReference>
<dbReference type="AlphaFoldDB" id="A0A9P7UYG0"/>
<dbReference type="InterPro" id="IPR001461">
    <property type="entry name" value="Aspartic_peptidase_A1"/>
</dbReference>
<evidence type="ECO:0000256" key="3">
    <source>
        <dbReference type="ARBA" id="ARBA00022554"/>
    </source>
</evidence>
<name>A0A9P7UYG0_9AGAR</name>
<dbReference type="PRINTS" id="PR00792">
    <property type="entry name" value="PEPSIN"/>
</dbReference>
<dbReference type="GO" id="GO:0004190">
    <property type="term" value="F:aspartic-type endopeptidase activity"/>
    <property type="evidence" value="ECO:0007669"/>
    <property type="project" value="UniProtKB-KW"/>
</dbReference>
<feature type="chain" id="PRO_5040231589" description="Peptidase A1 domain-containing protein" evidence="13">
    <location>
        <begin position="17"/>
        <end position="399"/>
    </location>
</feature>
<dbReference type="InterPro" id="IPR033819">
    <property type="entry name" value="Saccharopepsin"/>
</dbReference>
<feature type="domain" description="Peptidase A1" evidence="14">
    <location>
        <begin position="90"/>
        <end position="396"/>
    </location>
</feature>
<feature type="disulfide bond" evidence="11">
    <location>
        <begin position="121"/>
        <end position="126"/>
    </location>
</feature>
<dbReference type="EMBL" id="CM032182">
    <property type="protein sequence ID" value="KAG7096932.1"/>
    <property type="molecule type" value="Genomic_DNA"/>
</dbReference>
<dbReference type="PROSITE" id="PS51767">
    <property type="entry name" value="PEPTIDASE_A1"/>
    <property type="match status" value="1"/>
</dbReference>
<dbReference type="RefSeq" id="XP_043013402.1">
    <property type="nucleotide sequence ID" value="XM_043148800.1"/>
</dbReference>
<feature type="signal peptide" evidence="13">
    <location>
        <begin position="1"/>
        <end position="16"/>
    </location>
</feature>
<feature type="active site" evidence="10">
    <location>
        <position position="290"/>
    </location>
</feature>
<evidence type="ECO:0000256" key="1">
    <source>
        <dbReference type="ARBA" id="ARBA00004116"/>
    </source>
</evidence>
<dbReference type="SUPFAM" id="SSF50630">
    <property type="entry name" value="Acid proteases"/>
    <property type="match status" value="1"/>
</dbReference>
<evidence type="ECO:0000256" key="12">
    <source>
        <dbReference type="RuleBase" id="RU000454"/>
    </source>
</evidence>
<gene>
    <name evidence="15" type="ORF">E1B28_004332</name>
</gene>
<dbReference type="OrthoDB" id="771136at2759"/>
<evidence type="ECO:0000256" key="5">
    <source>
        <dbReference type="ARBA" id="ARBA00022729"/>
    </source>
</evidence>
<organism evidence="15 16">
    <name type="scientific">Marasmius oreades</name>
    <name type="common">fairy-ring Marasmius</name>
    <dbReference type="NCBI Taxonomy" id="181124"/>
    <lineage>
        <taxon>Eukaryota</taxon>
        <taxon>Fungi</taxon>
        <taxon>Dikarya</taxon>
        <taxon>Basidiomycota</taxon>
        <taxon>Agaricomycotina</taxon>
        <taxon>Agaricomycetes</taxon>
        <taxon>Agaricomycetidae</taxon>
        <taxon>Agaricales</taxon>
        <taxon>Marasmiineae</taxon>
        <taxon>Marasmiaceae</taxon>
        <taxon>Marasmius</taxon>
    </lineage>
</organism>
<evidence type="ECO:0000313" key="16">
    <source>
        <dbReference type="Proteomes" id="UP001049176"/>
    </source>
</evidence>
<keyword evidence="3" id="KW-0926">Vacuole</keyword>
<evidence type="ECO:0000256" key="2">
    <source>
        <dbReference type="ARBA" id="ARBA00007447"/>
    </source>
</evidence>
<evidence type="ECO:0000256" key="11">
    <source>
        <dbReference type="PIRSR" id="PIRSR601461-2"/>
    </source>
</evidence>
<evidence type="ECO:0000256" key="8">
    <source>
        <dbReference type="ARBA" id="ARBA00023157"/>
    </source>
</evidence>
<keyword evidence="8 11" id="KW-1015">Disulfide bond</keyword>
<evidence type="ECO:0000256" key="13">
    <source>
        <dbReference type="SAM" id="SignalP"/>
    </source>
</evidence>
<dbReference type="GO" id="GO:0000324">
    <property type="term" value="C:fungal-type vacuole"/>
    <property type="evidence" value="ECO:0007669"/>
    <property type="project" value="InterPro"/>
</dbReference>
<dbReference type="FunFam" id="2.40.70.10:FF:000002">
    <property type="entry name" value="Vacuolar aspartic proteinase"/>
    <property type="match status" value="1"/>
</dbReference>
<dbReference type="PROSITE" id="PS00141">
    <property type="entry name" value="ASP_PROTEASE"/>
    <property type="match status" value="2"/>
</dbReference>
<accession>A0A9P7UYG0</accession>
<dbReference type="PANTHER" id="PTHR47966">
    <property type="entry name" value="BETA-SITE APP-CLEAVING ENZYME, ISOFORM A-RELATED"/>
    <property type="match status" value="1"/>
</dbReference>